<feature type="transmembrane region" description="Helical" evidence="1">
    <location>
        <begin position="72"/>
        <end position="92"/>
    </location>
</feature>
<evidence type="ECO:0000256" key="1">
    <source>
        <dbReference type="SAM" id="Phobius"/>
    </source>
</evidence>
<feature type="non-terminal residue" evidence="2">
    <location>
        <position position="282"/>
    </location>
</feature>
<feature type="transmembrane region" description="Helical" evidence="1">
    <location>
        <begin position="198"/>
        <end position="221"/>
    </location>
</feature>
<keyword evidence="1" id="KW-1133">Transmembrane helix</keyword>
<comment type="caution">
    <text evidence="2">The sequence shown here is derived from an EMBL/GenBank/DDBJ whole genome shotgun (WGS) entry which is preliminary data.</text>
</comment>
<dbReference type="EMBL" id="BARW01010284">
    <property type="protein sequence ID" value="GAI74566.1"/>
    <property type="molecule type" value="Genomic_DNA"/>
</dbReference>
<gene>
    <name evidence="2" type="ORF">S12H4_20318</name>
</gene>
<dbReference type="AlphaFoldDB" id="X1S633"/>
<organism evidence="2">
    <name type="scientific">marine sediment metagenome</name>
    <dbReference type="NCBI Taxonomy" id="412755"/>
    <lineage>
        <taxon>unclassified sequences</taxon>
        <taxon>metagenomes</taxon>
        <taxon>ecological metagenomes</taxon>
    </lineage>
</organism>
<reference evidence="2" key="1">
    <citation type="journal article" date="2014" name="Front. Microbiol.">
        <title>High frequency of phylogenetically diverse reductive dehalogenase-homologous genes in deep subseafloor sedimentary metagenomes.</title>
        <authorList>
            <person name="Kawai M."/>
            <person name="Futagami T."/>
            <person name="Toyoda A."/>
            <person name="Takaki Y."/>
            <person name="Nishi S."/>
            <person name="Hori S."/>
            <person name="Arai W."/>
            <person name="Tsubouchi T."/>
            <person name="Morono Y."/>
            <person name="Uchiyama I."/>
            <person name="Ito T."/>
            <person name="Fujiyama A."/>
            <person name="Inagaki F."/>
            <person name="Takami H."/>
        </authorList>
    </citation>
    <scope>NUCLEOTIDE SEQUENCE</scope>
    <source>
        <strain evidence="2">Expedition CK06-06</strain>
    </source>
</reference>
<feature type="transmembrane region" description="Helical" evidence="1">
    <location>
        <begin position="241"/>
        <end position="266"/>
    </location>
</feature>
<sequence length="282" mass="32948">PGKTSKADFEIGNASDLYLIPKDEMAPDHGRTPKDPRSVEKIIKWIENSMGIEKNYKFDRDAYEINRYSPRAYLGIALAGLWIMLLPLYALINKKILSLNREERTHFARTLDHIISYYIKIEEEKVEGKKLFLLILISSGAFFVSPIISKALNFPVLQTYVVINVFIRDAILAPVIILITILLLKFESVEKIFTKKNLRSFIISLTAASLMLFILLIGLNLFDTYYSIHQKWMPFTFNPFIAGRFWMFITLLFEILFIMTLTEYICRRMIQDRLFRGKYKFS</sequence>
<accession>X1S633</accession>
<proteinExistence type="predicted"/>
<keyword evidence="1" id="KW-0812">Transmembrane</keyword>
<name>X1S633_9ZZZZ</name>
<evidence type="ECO:0000313" key="2">
    <source>
        <dbReference type="EMBL" id="GAI74566.1"/>
    </source>
</evidence>
<keyword evidence="1" id="KW-0472">Membrane</keyword>
<feature type="non-terminal residue" evidence="2">
    <location>
        <position position="1"/>
    </location>
</feature>
<protein>
    <submittedName>
        <fullName evidence="2">Uncharacterized protein</fullName>
    </submittedName>
</protein>
<feature type="transmembrane region" description="Helical" evidence="1">
    <location>
        <begin position="131"/>
        <end position="149"/>
    </location>
</feature>
<feature type="transmembrane region" description="Helical" evidence="1">
    <location>
        <begin position="161"/>
        <end position="186"/>
    </location>
</feature>